<sequence>MSATHPTSLTVQVPLRIRRRPGRKTVVVPEGVVSSVVPRPTTQTHGDPALVKALARAFRYQRMLDEGQYASITEMAEAERLDRGYMGRLLQLTLLAPEIVEAVLDRAGSVPSLPQLMAPWPVIWNEQIVTFSRP</sequence>
<dbReference type="EMBL" id="JANJOU010000031">
    <property type="protein sequence ID" value="MCR0985276.1"/>
    <property type="molecule type" value="Genomic_DNA"/>
</dbReference>
<evidence type="ECO:0000313" key="1">
    <source>
        <dbReference type="EMBL" id="MCR0985276.1"/>
    </source>
</evidence>
<evidence type="ECO:0008006" key="3">
    <source>
        <dbReference type="Google" id="ProtNLM"/>
    </source>
</evidence>
<dbReference type="RefSeq" id="WP_257718928.1">
    <property type="nucleotide sequence ID" value="NZ_JANJOU010000031.1"/>
</dbReference>
<comment type="caution">
    <text evidence="1">The sequence shown here is derived from an EMBL/GenBank/DDBJ whole genome shotgun (WGS) entry which is preliminary data.</text>
</comment>
<proteinExistence type="predicted"/>
<accession>A0ABT1XC13</accession>
<dbReference type="Proteomes" id="UP001524642">
    <property type="component" value="Unassembled WGS sequence"/>
</dbReference>
<name>A0ABT1XC13_9PROT</name>
<reference evidence="1 2" key="1">
    <citation type="submission" date="2022-06" db="EMBL/GenBank/DDBJ databases">
        <title>Roseomonas CN29.</title>
        <authorList>
            <person name="Cheng Y."/>
            <person name="He X."/>
        </authorList>
    </citation>
    <scope>NUCLEOTIDE SEQUENCE [LARGE SCALE GENOMIC DNA]</scope>
    <source>
        <strain evidence="1 2">CN29</strain>
    </source>
</reference>
<dbReference type="Gene3D" id="1.10.10.2830">
    <property type="match status" value="1"/>
</dbReference>
<dbReference type="SUPFAM" id="SSF109709">
    <property type="entry name" value="KorB DNA-binding domain-like"/>
    <property type="match status" value="1"/>
</dbReference>
<keyword evidence="2" id="KW-1185">Reference proteome</keyword>
<evidence type="ECO:0000313" key="2">
    <source>
        <dbReference type="Proteomes" id="UP001524642"/>
    </source>
</evidence>
<organism evidence="1 2">
    <name type="scientific">Roseomonas populi</name>
    <dbReference type="NCBI Taxonomy" id="3121582"/>
    <lineage>
        <taxon>Bacteria</taxon>
        <taxon>Pseudomonadati</taxon>
        <taxon>Pseudomonadota</taxon>
        <taxon>Alphaproteobacteria</taxon>
        <taxon>Acetobacterales</taxon>
        <taxon>Roseomonadaceae</taxon>
        <taxon>Roseomonas</taxon>
    </lineage>
</organism>
<gene>
    <name evidence="1" type="ORF">NRP21_24810</name>
</gene>
<protein>
    <recommendedName>
        <fullName evidence="3">Bacteriophage-related protein</fullName>
    </recommendedName>
</protein>